<feature type="domain" description="Bacterial sugar transferase" evidence="3">
    <location>
        <begin position="6"/>
        <end position="180"/>
    </location>
</feature>
<evidence type="ECO:0000313" key="5">
    <source>
        <dbReference type="Proteomes" id="UP000223060"/>
    </source>
</evidence>
<organism evidence="4 5">
    <name type="scientific">Listeria weihenstephanensis</name>
    <dbReference type="NCBI Taxonomy" id="1006155"/>
    <lineage>
        <taxon>Bacteria</taxon>
        <taxon>Bacillati</taxon>
        <taxon>Bacillota</taxon>
        <taxon>Bacilli</taxon>
        <taxon>Bacillales</taxon>
        <taxon>Listeriaceae</taxon>
        <taxon>Listeria</taxon>
    </lineage>
</organism>
<evidence type="ECO:0000256" key="1">
    <source>
        <dbReference type="ARBA" id="ARBA00006464"/>
    </source>
</evidence>
<proteinExistence type="inferred from homology"/>
<reference evidence="5" key="1">
    <citation type="submission" date="2015-03" db="EMBL/GenBank/DDBJ databases">
        <authorList>
            <person name="Ferrari E."/>
            <person name="Walter M.C."/>
            <person name="Huptas C."/>
            <person name="Scherer S."/>
            <person name="Mueller-Herbst S."/>
        </authorList>
    </citation>
    <scope>NUCLEOTIDE SEQUENCE [LARGE SCALE GENOMIC DNA]</scope>
    <source>
        <strain evidence="5">LWP01</strain>
    </source>
</reference>
<feature type="transmembrane region" description="Helical" evidence="2">
    <location>
        <begin position="12"/>
        <end position="34"/>
    </location>
</feature>
<comment type="similarity">
    <text evidence="1">Belongs to the bacterial sugar transferase family.</text>
</comment>
<evidence type="ECO:0000313" key="4">
    <source>
        <dbReference type="EMBL" id="AQY51977.1"/>
    </source>
</evidence>
<gene>
    <name evidence="4" type="ORF">UE46_13705</name>
</gene>
<dbReference type="KEGG" id="lwi:UE46_13705"/>
<name>A0A1S7FXA4_9LIST</name>
<dbReference type="PANTHER" id="PTHR30576">
    <property type="entry name" value="COLANIC BIOSYNTHESIS UDP-GLUCOSE LIPID CARRIER TRANSFERASE"/>
    <property type="match status" value="1"/>
</dbReference>
<dbReference type="RefSeq" id="WP_118907711.1">
    <property type="nucleotide sequence ID" value="NZ_CP011102.1"/>
</dbReference>
<sequence>MYMKWKNNMDRCLAIVMLLLLAPLLLVIAVLVWVKLDRKIIFSQERVGLHEKIFKIYKFKTMTDERDAEGQLLPDNERLHPFGNTLRKLSLDELPQLINVIKGDMNFIGPRPLLKEYLAFYSEEEKKRHDTKPGLSGWAQVNGRNSISWQEKFQLDLYYVENQSLKLDMRIYKKTILKVIRRENVNTSEQVTMERLDEIKHA</sequence>
<dbReference type="PANTHER" id="PTHR30576:SF8">
    <property type="entry name" value="UNDECAPRENYL-PHOSPHATE GALACTOSE PHOSPHOTRANSFERASE"/>
    <property type="match status" value="1"/>
</dbReference>
<dbReference type="EMBL" id="CP011102">
    <property type="protein sequence ID" value="AQY51977.1"/>
    <property type="molecule type" value="Genomic_DNA"/>
</dbReference>
<dbReference type="Pfam" id="PF02397">
    <property type="entry name" value="Bac_transf"/>
    <property type="match status" value="1"/>
</dbReference>
<accession>A0A1S7FXA4</accession>
<protein>
    <recommendedName>
        <fullName evidence="3">Bacterial sugar transferase domain-containing protein</fullName>
    </recommendedName>
</protein>
<keyword evidence="2" id="KW-1133">Transmembrane helix</keyword>
<dbReference type="InterPro" id="IPR003362">
    <property type="entry name" value="Bact_transf"/>
</dbReference>
<dbReference type="AlphaFoldDB" id="A0A1S7FXA4"/>
<keyword evidence="2" id="KW-0472">Membrane</keyword>
<keyword evidence="2" id="KW-0812">Transmembrane</keyword>
<dbReference type="Proteomes" id="UP000223060">
    <property type="component" value="Chromosome"/>
</dbReference>
<keyword evidence="5" id="KW-1185">Reference proteome</keyword>
<dbReference type="GO" id="GO:0016780">
    <property type="term" value="F:phosphotransferase activity, for other substituted phosphate groups"/>
    <property type="evidence" value="ECO:0007669"/>
    <property type="project" value="TreeGrafter"/>
</dbReference>
<evidence type="ECO:0000259" key="3">
    <source>
        <dbReference type="Pfam" id="PF02397"/>
    </source>
</evidence>
<evidence type="ECO:0000256" key="2">
    <source>
        <dbReference type="SAM" id="Phobius"/>
    </source>
</evidence>